<gene>
    <name evidence="3" type="ORF">KSP40_PGU008784</name>
</gene>
<dbReference type="InterPro" id="IPR046796">
    <property type="entry name" value="Transposase_32_dom"/>
</dbReference>
<protein>
    <recommendedName>
        <fullName evidence="2">Putative plant transposon protein domain-containing protein</fullName>
    </recommendedName>
</protein>
<dbReference type="Pfam" id="PF20167">
    <property type="entry name" value="Transposase_32"/>
    <property type="match status" value="1"/>
</dbReference>
<organism evidence="3 4">
    <name type="scientific">Platanthera guangdongensis</name>
    <dbReference type="NCBI Taxonomy" id="2320717"/>
    <lineage>
        <taxon>Eukaryota</taxon>
        <taxon>Viridiplantae</taxon>
        <taxon>Streptophyta</taxon>
        <taxon>Embryophyta</taxon>
        <taxon>Tracheophyta</taxon>
        <taxon>Spermatophyta</taxon>
        <taxon>Magnoliopsida</taxon>
        <taxon>Liliopsida</taxon>
        <taxon>Asparagales</taxon>
        <taxon>Orchidaceae</taxon>
        <taxon>Orchidoideae</taxon>
        <taxon>Orchideae</taxon>
        <taxon>Orchidinae</taxon>
        <taxon>Platanthera</taxon>
    </lineage>
</organism>
<evidence type="ECO:0000256" key="1">
    <source>
        <dbReference type="SAM" id="MobiDB-lite"/>
    </source>
</evidence>
<feature type="region of interest" description="Disordered" evidence="1">
    <location>
        <begin position="314"/>
        <end position="351"/>
    </location>
</feature>
<dbReference type="Proteomes" id="UP001412067">
    <property type="component" value="Unassembled WGS sequence"/>
</dbReference>
<dbReference type="EMBL" id="JBBWWR010000019">
    <property type="protein sequence ID" value="KAK8941555.1"/>
    <property type="molecule type" value="Genomic_DNA"/>
</dbReference>
<feature type="compositionally biased region" description="Acidic residues" evidence="1">
    <location>
        <begin position="327"/>
        <end position="351"/>
    </location>
</feature>
<evidence type="ECO:0000313" key="3">
    <source>
        <dbReference type="EMBL" id="KAK8941555.1"/>
    </source>
</evidence>
<keyword evidence="4" id="KW-1185">Reference proteome</keyword>
<feature type="domain" description="Putative plant transposon protein" evidence="2">
    <location>
        <begin position="16"/>
        <end position="190"/>
    </location>
</feature>
<comment type="caution">
    <text evidence="3">The sequence shown here is derived from an EMBL/GenBank/DDBJ whole genome shotgun (WGS) entry which is preliminary data.</text>
</comment>
<evidence type="ECO:0000259" key="2">
    <source>
        <dbReference type="Pfam" id="PF20167"/>
    </source>
</evidence>
<sequence length="351" mass="40051">MEKRSWSLSYTQQIQALQWETLCHPRDEAILPWVYEFYSNARFSENESVMVRGKVIDFSANSINMLYELGCEEDFYSLNHPIDNSEVATLVCNSPDLAWSNAATGSLKSTSLSREAKVWLLFINASIMPTRHLNNVTLDRATLTYHILKGNRVNVGEVISTHLKMKIKENKVRQLWFPVLITELCRSVGVVQSMEDLVTHVGWEITERVVKINIKVGNECDDGTKKPRKRSMGIPSASGGKPVDVLIPGAEGATLADILGNIEYMKVYNRCQHRYFRSRLDYLQKSLDNLSRKAKQPIEEAQFEYQWQFDEQGNLVDMDGNSLDPTEITEDKDDEAQDEDKDDEAQDDDEG</sequence>
<evidence type="ECO:0000313" key="4">
    <source>
        <dbReference type="Proteomes" id="UP001412067"/>
    </source>
</evidence>
<name>A0ABR2LHE3_9ASPA</name>
<reference evidence="3 4" key="1">
    <citation type="journal article" date="2022" name="Nat. Plants">
        <title>Genomes of leafy and leafless Platanthera orchids illuminate the evolution of mycoheterotrophy.</title>
        <authorList>
            <person name="Li M.H."/>
            <person name="Liu K.W."/>
            <person name="Li Z."/>
            <person name="Lu H.C."/>
            <person name="Ye Q.L."/>
            <person name="Zhang D."/>
            <person name="Wang J.Y."/>
            <person name="Li Y.F."/>
            <person name="Zhong Z.M."/>
            <person name="Liu X."/>
            <person name="Yu X."/>
            <person name="Liu D.K."/>
            <person name="Tu X.D."/>
            <person name="Liu B."/>
            <person name="Hao Y."/>
            <person name="Liao X.Y."/>
            <person name="Jiang Y.T."/>
            <person name="Sun W.H."/>
            <person name="Chen J."/>
            <person name="Chen Y.Q."/>
            <person name="Ai Y."/>
            <person name="Zhai J.W."/>
            <person name="Wu S.S."/>
            <person name="Zhou Z."/>
            <person name="Hsiao Y.Y."/>
            <person name="Wu W.L."/>
            <person name="Chen Y.Y."/>
            <person name="Lin Y.F."/>
            <person name="Hsu J.L."/>
            <person name="Li C.Y."/>
            <person name="Wang Z.W."/>
            <person name="Zhao X."/>
            <person name="Zhong W.Y."/>
            <person name="Ma X.K."/>
            <person name="Ma L."/>
            <person name="Huang J."/>
            <person name="Chen G.Z."/>
            <person name="Huang M.Z."/>
            <person name="Huang L."/>
            <person name="Peng D.H."/>
            <person name="Luo Y.B."/>
            <person name="Zou S.Q."/>
            <person name="Chen S.P."/>
            <person name="Lan S."/>
            <person name="Tsai W.C."/>
            <person name="Van de Peer Y."/>
            <person name="Liu Z.J."/>
        </authorList>
    </citation>
    <scope>NUCLEOTIDE SEQUENCE [LARGE SCALE GENOMIC DNA]</scope>
    <source>
        <strain evidence="3">Lor288</strain>
    </source>
</reference>
<proteinExistence type="predicted"/>
<accession>A0ABR2LHE3</accession>